<protein>
    <submittedName>
        <fullName evidence="1">Uncharacterized protein</fullName>
    </submittedName>
</protein>
<reference evidence="1 2" key="1">
    <citation type="submission" date="2024-11" db="EMBL/GenBank/DDBJ databases">
        <title>Chromosome-level genome assembly of the freshwater bivalve Anodonta woodiana.</title>
        <authorList>
            <person name="Chen X."/>
        </authorList>
    </citation>
    <scope>NUCLEOTIDE SEQUENCE [LARGE SCALE GENOMIC DNA]</scope>
    <source>
        <strain evidence="1">MN2024</strain>
        <tissue evidence="1">Gills</tissue>
    </source>
</reference>
<evidence type="ECO:0000313" key="1">
    <source>
        <dbReference type="EMBL" id="KAL3854847.1"/>
    </source>
</evidence>
<dbReference type="PANTHER" id="PTHR46601:SF1">
    <property type="entry name" value="ADF-H DOMAIN-CONTAINING PROTEIN"/>
    <property type="match status" value="1"/>
</dbReference>
<dbReference type="PANTHER" id="PTHR46601">
    <property type="entry name" value="ULP_PROTEASE DOMAIN-CONTAINING PROTEIN"/>
    <property type="match status" value="1"/>
</dbReference>
<organism evidence="1 2">
    <name type="scientific">Sinanodonta woodiana</name>
    <name type="common">Chinese pond mussel</name>
    <name type="synonym">Anodonta woodiana</name>
    <dbReference type="NCBI Taxonomy" id="1069815"/>
    <lineage>
        <taxon>Eukaryota</taxon>
        <taxon>Metazoa</taxon>
        <taxon>Spiralia</taxon>
        <taxon>Lophotrochozoa</taxon>
        <taxon>Mollusca</taxon>
        <taxon>Bivalvia</taxon>
        <taxon>Autobranchia</taxon>
        <taxon>Heteroconchia</taxon>
        <taxon>Palaeoheterodonta</taxon>
        <taxon>Unionida</taxon>
        <taxon>Unionoidea</taxon>
        <taxon>Unionidae</taxon>
        <taxon>Unioninae</taxon>
        <taxon>Sinanodonta</taxon>
    </lineage>
</organism>
<dbReference type="EMBL" id="JBJQND010000014">
    <property type="protein sequence ID" value="KAL3854847.1"/>
    <property type="molecule type" value="Genomic_DNA"/>
</dbReference>
<name>A0ABD3V021_SINWO</name>
<proteinExistence type="predicted"/>
<sequence>MKDFTDHVNRVKEQYSQVRDLKANLPNDEMILQMDFAENFSCRSLNEIQTAYWNQSMVTLHPVVAYFKEGDILKHQSFVVVSDEMSHSAITVCAFIDKLMPCLSSSSQT</sequence>
<gene>
    <name evidence="1" type="ORF">ACJMK2_014086</name>
</gene>
<evidence type="ECO:0000313" key="2">
    <source>
        <dbReference type="Proteomes" id="UP001634394"/>
    </source>
</evidence>
<accession>A0ABD3V021</accession>
<keyword evidence="2" id="KW-1185">Reference proteome</keyword>
<comment type="caution">
    <text evidence="1">The sequence shown here is derived from an EMBL/GenBank/DDBJ whole genome shotgun (WGS) entry which is preliminary data.</text>
</comment>
<dbReference type="Proteomes" id="UP001634394">
    <property type="component" value="Unassembled WGS sequence"/>
</dbReference>
<dbReference type="AlphaFoldDB" id="A0ABD3V021"/>